<evidence type="ECO:0000259" key="6">
    <source>
        <dbReference type="Pfam" id="PF26311"/>
    </source>
</evidence>
<accession>A0ABW5FVG2</accession>
<dbReference type="Pfam" id="PF12831">
    <property type="entry name" value="FAD_oxidored"/>
    <property type="match status" value="1"/>
</dbReference>
<dbReference type="InterPro" id="IPR059103">
    <property type="entry name" value="FixC-like_C"/>
</dbReference>
<dbReference type="RefSeq" id="WP_378266816.1">
    <property type="nucleotide sequence ID" value="NZ_JBHUKR010000009.1"/>
</dbReference>
<reference evidence="8" key="1">
    <citation type="journal article" date="2019" name="Int. J. Syst. Evol. Microbiol.">
        <title>The Global Catalogue of Microorganisms (GCM) 10K type strain sequencing project: providing services to taxonomists for standard genome sequencing and annotation.</title>
        <authorList>
            <consortium name="The Broad Institute Genomics Platform"/>
            <consortium name="The Broad Institute Genome Sequencing Center for Infectious Disease"/>
            <person name="Wu L."/>
            <person name="Ma J."/>
        </authorList>
    </citation>
    <scope>NUCLEOTIDE SEQUENCE [LARGE SCALE GENOMIC DNA]</scope>
    <source>
        <strain evidence="8">CGMCC 4.7645</strain>
    </source>
</reference>
<comment type="cofactor">
    <cofactor evidence="1">
        <name>FAD</name>
        <dbReference type="ChEBI" id="CHEBI:57692"/>
    </cofactor>
</comment>
<keyword evidence="8" id="KW-1185">Reference proteome</keyword>
<dbReference type="PANTHER" id="PTHR43624:SF2">
    <property type="entry name" value="ELECTRON TRANSFER FLAVOPROTEIN-QUINONE OXIDOREDUCTASE YDIS-RELATED"/>
    <property type="match status" value="1"/>
</dbReference>
<protein>
    <submittedName>
        <fullName evidence="7">FAD-dependent oxidoreductase</fullName>
    </submittedName>
</protein>
<evidence type="ECO:0000256" key="5">
    <source>
        <dbReference type="ARBA" id="ARBA00023002"/>
    </source>
</evidence>
<dbReference type="PRINTS" id="PR00420">
    <property type="entry name" value="RNGMNOXGNASE"/>
</dbReference>
<dbReference type="Gene3D" id="3.50.50.60">
    <property type="entry name" value="FAD/NAD(P)-binding domain"/>
    <property type="match status" value="1"/>
</dbReference>
<gene>
    <name evidence="7" type="ORF">ACFSXZ_21015</name>
</gene>
<dbReference type="EMBL" id="JBHUKR010000009">
    <property type="protein sequence ID" value="MFD2418813.1"/>
    <property type="molecule type" value="Genomic_DNA"/>
</dbReference>
<evidence type="ECO:0000256" key="4">
    <source>
        <dbReference type="ARBA" id="ARBA00022827"/>
    </source>
</evidence>
<dbReference type="PANTHER" id="PTHR43624">
    <property type="entry name" value="ELECTRON TRANSFER FLAVOPROTEIN-QUINONE OXIDOREDUCTASE YDIS-RELATED"/>
    <property type="match status" value="1"/>
</dbReference>
<keyword evidence="3" id="KW-0285">Flavoprotein</keyword>
<name>A0ABW5FVG2_9PSEU</name>
<dbReference type="Pfam" id="PF26311">
    <property type="entry name" value="ETF-QO_FixC_C"/>
    <property type="match status" value="1"/>
</dbReference>
<dbReference type="SUPFAM" id="SSF51905">
    <property type="entry name" value="FAD/NAD(P)-binding domain"/>
    <property type="match status" value="1"/>
</dbReference>
<dbReference type="SUPFAM" id="SSF54373">
    <property type="entry name" value="FAD-linked reductases, C-terminal domain"/>
    <property type="match status" value="1"/>
</dbReference>
<keyword evidence="4" id="KW-0274">FAD</keyword>
<comment type="similarity">
    <text evidence="2">Belongs to the ETF-QO/FixC family.</text>
</comment>
<evidence type="ECO:0000256" key="2">
    <source>
        <dbReference type="ARBA" id="ARBA00006796"/>
    </source>
</evidence>
<comment type="caution">
    <text evidence="7">The sequence shown here is derived from an EMBL/GenBank/DDBJ whole genome shotgun (WGS) entry which is preliminary data.</text>
</comment>
<feature type="domain" description="FixC-like C-terminal" evidence="6">
    <location>
        <begin position="389"/>
        <end position="447"/>
    </location>
</feature>
<dbReference type="InterPro" id="IPR039651">
    <property type="entry name" value="FixC-like"/>
</dbReference>
<dbReference type="InterPro" id="IPR036188">
    <property type="entry name" value="FAD/NAD-bd_sf"/>
</dbReference>
<evidence type="ECO:0000256" key="1">
    <source>
        <dbReference type="ARBA" id="ARBA00001974"/>
    </source>
</evidence>
<sequence length="447" mass="47141">MTHAGPDSVSTVVDSDTRAFDVVVVGAGPAGSAAALEAARAGCSVALVERGPFPGAKNVYGGVVYGRVLDELVPAWWERMPVQRWVTRRATMIMTPRQALTVDFRTEDWGAPPYNGATAHRADLDSWLAELAVEAGAVLVPSTVATGLLRAPDGAVVGVATDRPDGDLTAGVVIACDGVNSFLAKEAGMHRAKEHLTLGVKQTLELPRETIDERFGVSGRDGVDFEILGCTRGIPGGGFLYTNLDSVSIGVVLGLEGLSEAKTRPEELIADLKRHPAIAPLIRGGEEIEYSAHLIPEGGYRSMPELAGDGILVAGDAAAMCLAAGIWLEGVNFALGAGMYAGRAAAAAVRAGDVSRRGLAGYKTMLERSFVLADHRKLADIPALVLSGRVQTSYPGLVCDLAQGLFQVDNPRPKPGLTALLRRSAKANGVRWRDLARDAWTGMRGFR</sequence>
<evidence type="ECO:0000313" key="7">
    <source>
        <dbReference type="EMBL" id="MFD2418813.1"/>
    </source>
</evidence>
<evidence type="ECO:0000313" key="8">
    <source>
        <dbReference type="Proteomes" id="UP001597417"/>
    </source>
</evidence>
<dbReference type="Proteomes" id="UP001597417">
    <property type="component" value="Unassembled WGS sequence"/>
</dbReference>
<evidence type="ECO:0000256" key="3">
    <source>
        <dbReference type="ARBA" id="ARBA00022630"/>
    </source>
</evidence>
<keyword evidence="5" id="KW-0560">Oxidoreductase</keyword>
<organism evidence="7 8">
    <name type="scientific">Amycolatopsis pigmentata</name>
    <dbReference type="NCBI Taxonomy" id="450801"/>
    <lineage>
        <taxon>Bacteria</taxon>
        <taxon>Bacillati</taxon>
        <taxon>Actinomycetota</taxon>
        <taxon>Actinomycetes</taxon>
        <taxon>Pseudonocardiales</taxon>
        <taxon>Pseudonocardiaceae</taxon>
        <taxon>Amycolatopsis</taxon>
    </lineage>
</organism>
<proteinExistence type="inferred from homology"/>